<accession>A0A7J6GYF6</accession>
<dbReference type="GO" id="GO:0008270">
    <property type="term" value="F:zinc ion binding"/>
    <property type="evidence" value="ECO:0007669"/>
    <property type="project" value="UniProtKB-KW"/>
</dbReference>
<name>A0A7J6GYF6_CANSA</name>
<evidence type="ECO:0000256" key="3">
    <source>
        <dbReference type="ARBA" id="ARBA00022833"/>
    </source>
</evidence>
<dbReference type="InterPro" id="IPR003656">
    <property type="entry name" value="Znf_BED"/>
</dbReference>
<keyword evidence="6" id="KW-1185">Reference proteome</keyword>
<keyword evidence="3" id="KW-0862">Zinc</keyword>
<proteinExistence type="predicted"/>
<dbReference type="AlphaFoldDB" id="A0A7J6GYF6"/>
<sequence length="101" mass="11142">MIPKKHPNDKPRAACNYCGIAYAADTKLNGTSTLRNHIENQCKKYPLSVRVEDQKQKLLSLTKKSEDASTITSESLAEASQEEDASTFTLESLAEANIKVL</sequence>
<dbReference type="Proteomes" id="UP000583929">
    <property type="component" value="Unassembled WGS sequence"/>
</dbReference>
<evidence type="ECO:0000259" key="4">
    <source>
        <dbReference type="Pfam" id="PF02892"/>
    </source>
</evidence>
<dbReference type="GO" id="GO:0003677">
    <property type="term" value="F:DNA binding"/>
    <property type="evidence" value="ECO:0007669"/>
    <property type="project" value="InterPro"/>
</dbReference>
<evidence type="ECO:0000313" key="6">
    <source>
        <dbReference type="Proteomes" id="UP000583929"/>
    </source>
</evidence>
<evidence type="ECO:0000256" key="1">
    <source>
        <dbReference type="ARBA" id="ARBA00022723"/>
    </source>
</evidence>
<reference evidence="5 6" key="1">
    <citation type="journal article" date="2020" name="bioRxiv">
        <title>Sequence and annotation of 42 cannabis genomes reveals extensive copy number variation in cannabinoid synthesis and pathogen resistance genes.</title>
        <authorList>
            <person name="Mckernan K.J."/>
            <person name="Helbert Y."/>
            <person name="Kane L.T."/>
            <person name="Ebling H."/>
            <person name="Zhang L."/>
            <person name="Liu B."/>
            <person name="Eaton Z."/>
            <person name="Mclaughlin S."/>
            <person name="Kingan S."/>
            <person name="Baybayan P."/>
            <person name="Concepcion G."/>
            <person name="Jordan M."/>
            <person name="Riva A."/>
            <person name="Barbazuk W."/>
            <person name="Harkins T."/>
        </authorList>
    </citation>
    <scope>NUCLEOTIDE SEQUENCE [LARGE SCALE GENOMIC DNA]</scope>
    <source>
        <strain evidence="6">cv. Jamaican Lion 4</strain>
        <tissue evidence="5">Leaf</tissue>
    </source>
</reference>
<evidence type="ECO:0000256" key="2">
    <source>
        <dbReference type="ARBA" id="ARBA00022771"/>
    </source>
</evidence>
<keyword evidence="2" id="KW-0863">Zinc-finger</keyword>
<feature type="domain" description="BED-type" evidence="4">
    <location>
        <begin position="5"/>
        <end position="43"/>
    </location>
</feature>
<keyword evidence="1" id="KW-0479">Metal-binding</keyword>
<gene>
    <name evidence="5" type="ORF">G4B88_017037</name>
</gene>
<dbReference type="Pfam" id="PF02892">
    <property type="entry name" value="zf-BED"/>
    <property type="match status" value="1"/>
</dbReference>
<comment type="caution">
    <text evidence="5">The sequence shown here is derived from an EMBL/GenBank/DDBJ whole genome shotgun (WGS) entry which is preliminary data.</text>
</comment>
<protein>
    <recommendedName>
        <fullName evidence="4">BED-type domain-containing protein</fullName>
    </recommendedName>
</protein>
<dbReference type="EMBL" id="JAATIQ010000076">
    <property type="protein sequence ID" value="KAF4388004.1"/>
    <property type="molecule type" value="Genomic_DNA"/>
</dbReference>
<organism evidence="5 6">
    <name type="scientific">Cannabis sativa</name>
    <name type="common">Hemp</name>
    <name type="synonym">Marijuana</name>
    <dbReference type="NCBI Taxonomy" id="3483"/>
    <lineage>
        <taxon>Eukaryota</taxon>
        <taxon>Viridiplantae</taxon>
        <taxon>Streptophyta</taxon>
        <taxon>Embryophyta</taxon>
        <taxon>Tracheophyta</taxon>
        <taxon>Spermatophyta</taxon>
        <taxon>Magnoliopsida</taxon>
        <taxon>eudicotyledons</taxon>
        <taxon>Gunneridae</taxon>
        <taxon>Pentapetalae</taxon>
        <taxon>rosids</taxon>
        <taxon>fabids</taxon>
        <taxon>Rosales</taxon>
        <taxon>Cannabaceae</taxon>
        <taxon>Cannabis</taxon>
    </lineage>
</organism>
<evidence type="ECO:0000313" key="5">
    <source>
        <dbReference type="EMBL" id="KAF4388004.1"/>
    </source>
</evidence>